<proteinExistence type="predicted"/>
<dbReference type="GO" id="GO:0005634">
    <property type="term" value="C:nucleus"/>
    <property type="evidence" value="ECO:0007669"/>
    <property type="project" value="UniProtKB-SubCell"/>
</dbReference>
<feature type="region of interest" description="Disordered" evidence="7">
    <location>
        <begin position="99"/>
        <end position="151"/>
    </location>
</feature>
<accession>A0A0K9NUM3</accession>
<evidence type="ECO:0000256" key="4">
    <source>
        <dbReference type="ARBA" id="ARBA00023163"/>
    </source>
</evidence>
<dbReference type="InterPro" id="IPR038933">
    <property type="entry name" value="Ovate"/>
</dbReference>
<dbReference type="PANTHER" id="PTHR33057">
    <property type="entry name" value="TRANSCRIPTION REPRESSOR OFP7-RELATED"/>
    <property type="match status" value="1"/>
</dbReference>
<evidence type="ECO:0000313" key="10">
    <source>
        <dbReference type="Proteomes" id="UP000036987"/>
    </source>
</evidence>
<evidence type="ECO:0000256" key="1">
    <source>
        <dbReference type="ARBA" id="ARBA00004123"/>
    </source>
</evidence>
<evidence type="ECO:0000313" key="9">
    <source>
        <dbReference type="EMBL" id="KMZ60491.1"/>
    </source>
</evidence>
<dbReference type="PANTHER" id="PTHR33057:SF17">
    <property type="entry name" value="TRANSCRIPTION REPRESSOR OFP8"/>
    <property type="match status" value="1"/>
</dbReference>
<evidence type="ECO:0000256" key="3">
    <source>
        <dbReference type="ARBA" id="ARBA00023015"/>
    </source>
</evidence>
<comment type="subcellular location">
    <subcellularLocation>
        <location evidence="1 6">Nucleus</location>
    </subcellularLocation>
</comment>
<keyword evidence="4 6" id="KW-0804">Transcription</keyword>
<evidence type="ECO:0000259" key="8">
    <source>
        <dbReference type="PROSITE" id="PS51754"/>
    </source>
</evidence>
<name>A0A0K9NUM3_ZOSMR</name>
<evidence type="ECO:0000256" key="2">
    <source>
        <dbReference type="ARBA" id="ARBA00022491"/>
    </source>
</evidence>
<gene>
    <name evidence="9" type="ORF">ZOSMA_59G00520</name>
</gene>
<comment type="function">
    <text evidence="6">Transcriptional repressor that regulates multiple aspects of plant growth and development.</text>
</comment>
<dbReference type="PROSITE" id="PS51754">
    <property type="entry name" value="OVATE"/>
    <property type="match status" value="1"/>
</dbReference>
<feature type="compositionally biased region" description="Basic residues" evidence="7">
    <location>
        <begin position="122"/>
        <end position="134"/>
    </location>
</feature>
<sequence length="312" mass="36192">MLKSFRSCRSSNSFSATFISSPSPLPINQYQYPKDFAGYSREKTTLARKYDDNVKPEYLWKKEDKWRVAMDDPNKTFDFFFSPQRSKIDSDDFFPPLSIPKPSYRKSKNVKNNRYYNNDNQKKKKKRKKKKRKTSSRDRASTSSANIRLFSSDEDDDHQYAEFKDNETQIYSSNSHSTLADCHYCHHRHNPIRCISSESKSTCQQRMKRISSSSSCTAGGGNFKIRDSFAVVKISNDPYSDFRKSMLEMVIEKQIYNASDLKDLLRCFLSLNEDEHHKTILKAFSDVRRDLLVSSSSPSSSVSTYLIPLPPL</sequence>
<organism evidence="9 10">
    <name type="scientific">Zostera marina</name>
    <name type="common">Eelgrass</name>
    <dbReference type="NCBI Taxonomy" id="29655"/>
    <lineage>
        <taxon>Eukaryota</taxon>
        <taxon>Viridiplantae</taxon>
        <taxon>Streptophyta</taxon>
        <taxon>Embryophyta</taxon>
        <taxon>Tracheophyta</taxon>
        <taxon>Spermatophyta</taxon>
        <taxon>Magnoliopsida</taxon>
        <taxon>Liliopsida</taxon>
        <taxon>Zosteraceae</taxon>
        <taxon>Zostera</taxon>
    </lineage>
</organism>
<dbReference type="Pfam" id="PF04844">
    <property type="entry name" value="Ovate"/>
    <property type="match status" value="1"/>
</dbReference>
<dbReference type="InterPro" id="IPR006458">
    <property type="entry name" value="Ovate_C"/>
</dbReference>
<keyword evidence="2 6" id="KW-0678">Repressor</keyword>
<evidence type="ECO:0000256" key="6">
    <source>
        <dbReference type="RuleBase" id="RU367028"/>
    </source>
</evidence>
<keyword evidence="3 6" id="KW-0805">Transcription regulation</keyword>
<protein>
    <recommendedName>
        <fullName evidence="6">Transcription repressor</fullName>
    </recommendedName>
    <alternativeName>
        <fullName evidence="6">Ovate family protein</fullName>
    </alternativeName>
</protein>
<evidence type="ECO:0000256" key="7">
    <source>
        <dbReference type="SAM" id="MobiDB-lite"/>
    </source>
</evidence>
<dbReference type="OrthoDB" id="1928390at2759"/>
<dbReference type="EMBL" id="LFYR01001622">
    <property type="protein sequence ID" value="KMZ60491.1"/>
    <property type="molecule type" value="Genomic_DNA"/>
</dbReference>
<feature type="domain" description="OVATE" evidence="8">
    <location>
        <begin position="231"/>
        <end position="290"/>
    </location>
</feature>
<dbReference type="GO" id="GO:0045892">
    <property type="term" value="P:negative regulation of DNA-templated transcription"/>
    <property type="evidence" value="ECO:0007669"/>
    <property type="project" value="UniProtKB-UniRule"/>
</dbReference>
<keyword evidence="5 6" id="KW-0539">Nucleus</keyword>
<dbReference type="AlphaFoldDB" id="A0A0K9NUM3"/>
<comment type="caution">
    <text evidence="9">The sequence shown here is derived from an EMBL/GenBank/DDBJ whole genome shotgun (WGS) entry which is preliminary data.</text>
</comment>
<dbReference type="Proteomes" id="UP000036987">
    <property type="component" value="Unassembled WGS sequence"/>
</dbReference>
<dbReference type="STRING" id="29655.A0A0K9NUM3"/>
<reference evidence="10" key="1">
    <citation type="journal article" date="2016" name="Nature">
        <title>The genome of the seagrass Zostera marina reveals angiosperm adaptation to the sea.</title>
        <authorList>
            <person name="Olsen J.L."/>
            <person name="Rouze P."/>
            <person name="Verhelst B."/>
            <person name="Lin Y.-C."/>
            <person name="Bayer T."/>
            <person name="Collen J."/>
            <person name="Dattolo E."/>
            <person name="De Paoli E."/>
            <person name="Dittami S."/>
            <person name="Maumus F."/>
            <person name="Michel G."/>
            <person name="Kersting A."/>
            <person name="Lauritano C."/>
            <person name="Lohaus R."/>
            <person name="Toepel M."/>
            <person name="Tonon T."/>
            <person name="Vanneste K."/>
            <person name="Amirebrahimi M."/>
            <person name="Brakel J."/>
            <person name="Bostroem C."/>
            <person name="Chovatia M."/>
            <person name="Grimwood J."/>
            <person name="Jenkins J.W."/>
            <person name="Jueterbock A."/>
            <person name="Mraz A."/>
            <person name="Stam W.T."/>
            <person name="Tice H."/>
            <person name="Bornberg-Bauer E."/>
            <person name="Green P.J."/>
            <person name="Pearson G.A."/>
            <person name="Procaccini G."/>
            <person name="Duarte C.M."/>
            <person name="Schmutz J."/>
            <person name="Reusch T.B.H."/>
            <person name="Van de Peer Y."/>
        </authorList>
    </citation>
    <scope>NUCLEOTIDE SEQUENCE [LARGE SCALE GENOMIC DNA]</scope>
    <source>
        <strain evidence="10">cv. Finnish</strain>
    </source>
</reference>
<keyword evidence="10" id="KW-1185">Reference proteome</keyword>
<dbReference type="NCBIfam" id="TIGR01568">
    <property type="entry name" value="A_thal_3678"/>
    <property type="match status" value="1"/>
</dbReference>
<dbReference type="OMA" id="CETATIR"/>
<evidence type="ECO:0000256" key="5">
    <source>
        <dbReference type="ARBA" id="ARBA00023242"/>
    </source>
</evidence>